<dbReference type="AlphaFoldDB" id="A0A6G1H4V8"/>
<dbReference type="OrthoDB" id="3231000at2759"/>
<keyword evidence="2" id="KW-1133">Transmembrane helix</keyword>
<feature type="transmembrane region" description="Helical" evidence="2">
    <location>
        <begin position="529"/>
        <end position="548"/>
    </location>
</feature>
<organism evidence="3 4">
    <name type="scientific">Aulographum hederae CBS 113979</name>
    <dbReference type="NCBI Taxonomy" id="1176131"/>
    <lineage>
        <taxon>Eukaryota</taxon>
        <taxon>Fungi</taxon>
        <taxon>Dikarya</taxon>
        <taxon>Ascomycota</taxon>
        <taxon>Pezizomycotina</taxon>
        <taxon>Dothideomycetes</taxon>
        <taxon>Pleosporomycetidae</taxon>
        <taxon>Aulographales</taxon>
        <taxon>Aulographaceae</taxon>
    </lineage>
</organism>
<gene>
    <name evidence="3" type="ORF">K402DRAFT_403263</name>
</gene>
<keyword evidence="2" id="KW-0472">Membrane</keyword>
<proteinExistence type="predicted"/>
<feature type="transmembrane region" description="Helical" evidence="2">
    <location>
        <begin position="496"/>
        <end position="517"/>
    </location>
</feature>
<evidence type="ECO:0000256" key="1">
    <source>
        <dbReference type="SAM" id="MobiDB-lite"/>
    </source>
</evidence>
<feature type="region of interest" description="Disordered" evidence="1">
    <location>
        <begin position="1"/>
        <end position="38"/>
    </location>
</feature>
<dbReference type="Gene3D" id="1.20.58.340">
    <property type="entry name" value="Magnesium transport protein CorA, transmembrane region"/>
    <property type="match status" value="1"/>
</dbReference>
<keyword evidence="2" id="KW-0812">Transmembrane</keyword>
<evidence type="ECO:0000313" key="4">
    <source>
        <dbReference type="Proteomes" id="UP000800041"/>
    </source>
</evidence>
<feature type="compositionally biased region" description="Basic and acidic residues" evidence="1">
    <location>
        <begin position="1"/>
        <end position="12"/>
    </location>
</feature>
<reference evidence="3" key="1">
    <citation type="journal article" date="2020" name="Stud. Mycol.">
        <title>101 Dothideomycetes genomes: a test case for predicting lifestyles and emergence of pathogens.</title>
        <authorList>
            <person name="Haridas S."/>
            <person name="Albert R."/>
            <person name="Binder M."/>
            <person name="Bloem J."/>
            <person name="Labutti K."/>
            <person name="Salamov A."/>
            <person name="Andreopoulos B."/>
            <person name="Baker S."/>
            <person name="Barry K."/>
            <person name="Bills G."/>
            <person name="Bluhm B."/>
            <person name="Cannon C."/>
            <person name="Castanera R."/>
            <person name="Culley D."/>
            <person name="Daum C."/>
            <person name="Ezra D."/>
            <person name="Gonzalez J."/>
            <person name="Henrissat B."/>
            <person name="Kuo A."/>
            <person name="Liang C."/>
            <person name="Lipzen A."/>
            <person name="Lutzoni F."/>
            <person name="Magnuson J."/>
            <person name="Mondo S."/>
            <person name="Nolan M."/>
            <person name="Ohm R."/>
            <person name="Pangilinan J."/>
            <person name="Park H.-J."/>
            <person name="Ramirez L."/>
            <person name="Alfaro M."/>
            <person name="Sun H."/>
            <person name="Tritt A."/>
            <person name="Yoshinaga Y."/>
            <person name="Zwiers L.-H."/>
            <person name="Turgeon B."/>
            <person name="Goodwin S."/>
            <person name="Spatafora J."/>
            <person name="Crous P."/>
            <person name="Grigoriev I."/>
        </authorList>
    </citation>
    <scope>NUCLEOTIDE SEQUENCE</scope>
    <source>
        <strain evidence="3">CBS 113979</strain>
    </source>
</reference>
<protein>
    <recommendedName>
        <fullName evidence="5">Cora-domain-containing protein</fullName>
    </recommendedName>
</protein>
<dbReference type="EMBL" id="ML977150">
    <property type="protein sequence ID" value="KAF1988092.1"/>
    <property type="molecule type" value="Genomic_DNA"/>
</dbReference>
<evidence type="ECO:0008006" key="5">
    <source>
        <dbReference type="Google" id="ProtNLM"/>
    </source>
</evidence>
<evidence type="ECO:0000313" key="3">
    <source>
        <dbReference type="EMBL" id="KAF1988092.1"/>
    </source>
</evidence>
<accession>A0A6G1H4V8</accession>
<feature type="transmembrane region" description="Helical" evidence="2">
    <location>
        <begin position="434"/>
        <end position="456"/>
    </location>
</feature>
<evidence type="ECO:0000256" key="2">
    <source>
        <dbReference type="SAM" id="Phobius"/>
    </source>
</evidence>
<dbReference type="Proteomes" id="UP000800041">
    <property type="component" value="Unassembled WGS sequence"/>
</dbReference>
<feature type="transmembrane region" description="Helical" evidence="2">
    <location>
        <begin position="402"/>
        <end position="422"/>
    </location>
</feature>
<keyword evidence="4" id="KW-1185">Reference proteome</keyword>
<sequence>MPSRSTIKELAGKKKKYQTEEEGDEEKAPNHEVTEKSAIPDTTIENQFAGGTLKVIDAPFSGSRPVQLLQLGAVDNHGVEEALIRLPEHQYGVARIFDFTLGRHYYRTGVRYMIDCKDRDLLRRHLLPYITSTYKTPPIDKFSRYSWENGTTPATDISLLFRQWSQDVHNTQQWFSVSTATSLGQNTDCTKLVVEDSFITCLRDGDDRLIVLSINVLGVKREFLPHDTLYRHPRLTDAIAKSTAWITLSSGNLEHFTRLLLVDFFCSGLYLQDVSFFSPLLQAHNTLIAMSPQIQTLFSFSQRDWKAHPSPEAIDLVSDLQSCEQVLQDVQDISDSVNILFQVLAFDQDPSGVNDETYLYRCCRLKEICNQRLTNSKRRLDRLHRAFESQNKMANIKDSNSIKLLSILACIFLPLSLSSSLLSMQTRFVNLHLMLYDFVGVFVIISSATILMYFIVRTLLYLKSKLKRSAWSPLTLWQKQKRDESLKQRKIFRRTVAVILLCFYISVWVLILLSFILGMAVNVVFGLKIFLYGFGGIVGFLIVLIPGLKWFANRMYKLEALTKDN</sequence>
<name>A0A6G1H4V8_9PEZI</name>
<feature type="compositionally biased region" description="Basic and acidic residues" evidence="1">
    <location>
        <begin position="26"/>
        <end position="35"/>
    </location>
</feature>